<organism evidence="5 6">
    <name type="scientific">Paenibacillus macquariensis</name>
    <dbReference type="NCBI Taxonomy" id="948756"/>
    <lineage>
        <taxon>Bacteria</taxon>
        <taxon>Bacillati</taxon>
        <taxon>Bacillota</taxon>
        <taxon>Bacilli</taxon>
        <taxon>Bacillales</taxon>
        <taxon>Paenibacillaceae</taxon>
        <taxon>Paenibacillus</taxon>
    </lineage>
</organism>
<dbReference type="Proteomes" id="UP000186666">
    <property type="component" value="Unassembled WGS sequence"/>
</dbReference>
<dbReference type="PANTHER" id="PTHR35790">
    <property type="entry name" value="HTH-TYPE TRANSCRIPTIONAL REGULATOR PCHR"/>
    <property type="match status" value="1"/>
</dbReference>
<dbReference type="InterPro" id="IPR000835">
    <property type="entry name" value="HTH_MarR-typ"/>
</dbReference>
<feature type="domain" description="HTH marR-type" evidence="4">
    <location>
        <begin position="49"/>
        <end position="152"/>
    </location>
</feature>
<dbReference type="PANTHER" id="PTHR35790:SF4">
    <property type="entry name" value="HTH-TYPE TRANSCRIPTIONAL REGULATOR PCHR"/>
    <property type="match status" value="1"/>
</dbReference>
<dbReference type="RefSeq" id="WP_068585497.1">
    <property type="nucleotide sequence ID" value="NZ_FTNK01000004.1"/>
</dbReference>
<evidence type="ECO:0000313" key="5">
    <source>
        <dbReference type="EMBL" id="SIQ81920.1"/>
    </source>
</evidence>
<proteinExistence type="predicted"/>
<comment type="caution">
    <text evidence="5">The sequence shown here is derived from an EMBL/GenBank/DDBJ whole genome shotgun (WGS) entry which is preliminary data.</text>
</comment>
<dbReference type="InterPro" id="IPR036390">
    <property type="entry name" value="WH_DNA-bd_sf"/>
</dbReference>
<evidence type="ECO:0000256" key="1">
    <source>
        <dbReference type="ARBA" id="ARBA00023015"/>
    </source>
</evidence>
<evidence type="ECO:0000256" key="2">
    <source>
        <dbReference type="ARBA" id="ARBA00023125"/>
    </source>
</evidence>
<dbReference type="GO" id="GO:0003677">
    <property type="term" value="F:DNA binding"/>
    <property type="evidence" value="ECO:0007669"/>
    <property type="project" value="UniProtKB-KW"/>
</dbReference>
<name>A0ABY1JUZ2_9BACL</name>
<keyword evidence="6" id="KW-1185">Reference proteome</keyword>
<reference evidence="5 6" key="1">
    <citation type="submission" date="2017-01" db="EMBL/GenBank/DDBJ databases">
        <authorList>
            <person name="Varghese N."/>
            <person name="Submissions S."/>
        </authorList>
    </citation>
    <scope>NUCLEOTIDE SEQUENCE [LARGE SCALE GENOMIC DNA]</scope>
    <source>
        <strain evidence="5 6">ATCC 23464</strain>
    </source>
</reference>
<dbReference type="InterPro" id="IPR052067">
    <property type="entry name" value="Metal_resp_HTH_trans_reg"/>
</dbReference>
<dbReference type="SMART" id="SM00347">
    <property type="entry name" value="HTH_MARR"/>
    <property type="match status" value="1"/>
</dbReference>
<protein>
    <submittedName>
        <fullName evidence="5">DNA-binding transcriptional regulator, MarR family</fullName>
    </submittedName>
</protein>
<evidence type="ECO:0000313" key="6">
    <source>
        <dbReference type="Proteomes" id="UP000186666"/>
    </source>
</evidence>
<evidence type="ECO:0000259" key="4">
    <source>
        <dbReference type="SMART" id="SM00347"/>
    </source>
</evidence>
<dbReference type="EMBL" id="FTNK01000004">
    <property type="protein sequence ID" value="SIQ81920.1"/>
    <property type="molecule type" value="Genomic_DNA"/>
</dbReference>
<evidence type="ECO:0000256" key="3">
    <source>
        <dbReference type="ARBA" id="ARBA00023163"/>
    </source>
</evidence>
<keyword evidence="3" id="KW-0804">Transcription</keyword>
<sequence>MSNHAIDKQLKEHLIKELIEKVSAMQHKFQSEDDEEKDWLIQNSPNPVVAELVKELTVMMLHVIDAIGKLEPVNGITISKQLGISKGSVSKITKKLVDRKVIQIEYLPDNKKEILFRTTPMGNEIYRLHIALHHQIEIGVNHFLQRYSEEELRFLVNTFQETLKASWVLSESNEEFNAPIQSDERTKNAQVTDTILTATVNKEMEEIAEMLNNLDLSNLKKAKTILKNVFFTDYTDSVVE</sequence>
<accession>A0ABY1JUZ2</accession>
<gene>
    <name evidence="5" type="ORF">SAMN05421578_104201</name>
</gene>
<dbReference type="InterPro" id="IPR036388">
    <property type="entry name" value="WH-like_DNA-bd_sf"/>
</dbReference>
<dbReference type="Gene3D" id="1.10.10.10">
    <property type="entry name" value="Winged helix-like DNA-binding domain superfamily/Winged helix DNA-binding domain"/>
    <property type="match status" value="1"/>
</dbReference>
<dbReference type="SUPFAM" id="SSF46785">
    <property type="entry name" value="Winged helix' DNA-binding domain"/>
    <property type="match status" value="1"/>
</dbReference>
<keyword evidence="2 5" id="KW-0238">DNA-binding</keyword>
<keyword evidence="1" id="KW-0805">Transcription regulation</keyword>